<dbReference type="AlphaFoldDB" id="A0A9P6QCE6"/>
<keyword evidence="3" id="KW-1185">Reference proteome</keyword>
<dbReference type="Proteomes" id="UP000726737">
    <property type="component" value="Unassembled WGS sequence"/>
</dbReference>
<dbReference type="GO" id="GO:0005739">
    <property type="term" value="C:mitochondrion"/>
    <property type="evidence" value="ECO:0007669"/>
    <property type="project" value="TreeGrafter"/>
</dbReference>
<sequence length="146" mass="16341">MYEAMIQITGEAGFEHYEVSNFARNQAYSMHNSGHWLGIAYLGKQLEIRDPAGWMRQCEEQGAGRTMVVNEEETKQELVVLGMRTKRGIELERFKRLTNQDLLAYVDADALQASVAAGLVILSPTRLSPTERGMAVADELVARLIP</sequence>
<dbReference type="GO" id="GO:0051539">
    <property type="term" value="F:4 iron, 4 sulfur cluster binding"/>
    <property type="evidence" value="ECO:0007669"/>
    <property type="project" value="TreeGrafter"/>
</dbReference>
<reference evidence="2" key="1">
    <citation type="journal article" date="2020" name="Fungal Divers.">
        <title>Resolving the Mortierellaceae phylogeny through synthesis of multi-gene phylogenetics and phylogenomics.</title>
        <authorList>
            <person name="Vandepol N."/>
            <person name="Liber J."/>
            <person name="Desiro A."/>
            <person name="Na H."/>
            <person name="Kennedy M."/>
            <person name="Barry K."/>
            <person name="Grigoriev I.V."/>
            <person name="Miller A.N."/>
            <person name="O'Donnell K."/>
            <person name="Stajich J.E."/>
            <person name="Bonito G."/>
        </authorList>
    </citation>
    <scope>NUCLEOTIDE SEQUENCE</scope>
    <source>
        <strain evidence="2">KOD948</strain>
    </source>
</reference>
<dbReference type="GO" id="GO:0006779">
    <property type="term" value="P:porphyrin-containing compound biosynthetic process"/>
    <property type="evidence" value="ECO:0007669"/>
    <property type="project" value="TreeGrafter"/>
</dbReference>
<dbReference type="PANTHER" id="PTHR13932">
    <property type="entry name" value="COPROPORPHYRINIGEN III OXIDASE"/>
    <property type="match status" value="1"/>
</dbReference>
<evidence type="ECO:0000313" key="2">
    <source>
        <dbReference type="EMBL" id="KAG0265276.1"/>
    </source>
</evidence>
<dbReference type="InterPro" id="IPR034505">
    <property type="entry name" value="Coproporphyrinogen-III_oxidase"/>
</dbReference>
<organism evidence="2 3">
    <name type="scientific">Mortierella polycephala</name>
    <dbReference type="NCBI Taxonomy" id="41804"/>
    <lineage>
        <taxon>Eukaryota</taxon>
        <taxon>Fungi</taxon>
        <taxon>Fungi incertae sedis</taxon>
        <taxon>Mucoromycota</taxon>
        <taxon>Mortierellomycotina</taxon>
        <taxon>Mortierellomycetes</taxon>
        <taxon>Mortierellales</taxon>
        <taxon>Mortierellaceae</taxon>
        <taxon>Mortierella</taxon>
    </lineage>
</organism>
<comment type="caution">
    <text evidence="2">The sequence shown here is derived from an EMBL/GenBank/DDBJ whole genome shotgun (WGS) entry which is preliminary data.</text>
</comment>
<protein>
    <submittedName>
        <fullName evidence="2">Radical S-adenosyl methionine domain-containing protein 1</fullName>
    </submittedName>
</protein>
<dbReference type="EMBL" id="JAAAJA010000035">
    <property type="protein sequence ID" value="KAG0265276.1"/>
    <property type="molecule type" value="Genomic_DNA"/>
</dbReference>
<proteinExistence type="predicted"/>
<dbReference type="InterPro" id="IPR010723">
    <property type="entry name" value="HemN_C"/>
</dbReference>
<dbReference type="PANTHER" id="PTHR13932:SF5">
    <property type="entry name" value="RADICAL S-ADENOSYL METHIONINE DOMAIN-CONTAINING PROTEIN 1, MITOCHONDRIAL"/>
    <property type="match status" value="1"/>
</dbReference>
<feature type="domain" description="HemN C-terminal" evidence="1">
    <location>
        <begin position="76"/>
        <end position="135"/>
    </location>
</feature>
<dbReference type="OrthoDB" id="431409at2759"/>
<accession>A0A9P6QCE6</accession>
<dbReference type="InterPro" id="IPR058240">
    <property type="entry name" value="rSAM_sf"/>
</dbReference>
<name>A0A9P6QCE6_9FUNG</name>
<dbReference type="SUPFAM" id="SSF102114">
    <property type="entry name" value="Radical SAM enzymes"/>
    <property type="match status" value="1"/>
</dbReference>
<evidence type="ECO:0000313" key="3">
    <source>
        <dbReference type="Proteomes" id="UP000726737"/>
    </source>
</evidence>
<gene>
    <name evidence="2" type="primary">RSAD1_1</name>
    <name evidence="2" type="ORF">BG011_005147</name>
</gene>
<dbReference type="Pfam" id="PF06969">
    <property type="entry name" value="HemN_C"/>
    <property type="match status" value="1"/>
</dbReference>
<evidence type="ECO:0000259" key="1">
    <source>
        <dbReference type="Pfam" id="PF06969"/>
    </source>
</evidence>